<reference evidence="2" key="1">
    <citation type="journal article" date="2019" name="Sci. Rep.">
        <title>Draft genome of Tanacetum cinerariifolium, the natural source of mosquito coil.</title>
        <authorList>
            <person name="Yamashiro T."/>
            <person name="Shiraishi A."/>
            <person name="Satake H."/>
            <person name="Nakayama K."/>
        </authorList>
    </citation>
    <scope>NUCLEOTIDE SEQUENCE</scope>
</reference>
<feature type="region of interest" description="Disordered" evidence="1">
    <location>
        <begin position="66"/>
        <end position="89"/>
    </location>
</feature>
<evidence type="ECO:0000256" key="1">
    <source>
        <dbReference type="SAM" id="MobiDB-lite"/>
    </source>
</evidence>
<proteinExistence type="predicted"/>
<gene>
    <name evidence="2" type="ORF">Tci_310162</name>
</gene>
<dbReference type="EMBL" id="BKCJ010105039">
    <property type="protein sequence ID" value="GEX38187.1"/>
    <property type="molecule type" value="Genomic_DNA"/>
</dbReference>
<accession>A0A699HBN7</accession>
<sequence>MVVVDEEMYDSLKRAATTATGLDAEQDRGIISKTQFIATLNEPSSIENVSGSGPKRQETIEDVATQTRSERLSKLSNDPPLSRVNTLGSGEDRLQLTKLMEICSSRRIKSSNEASLDDQEDTSKQGRIIDNLDTYEGVTLVDETQGRNDQDMFDIGILDDEEVVAEKEVSTADLVTTAGEVVITAGVEVSDASTTLTISMDDI</sequence>
<evidence type="ECO:0000313" key="2">
    <source>
        <dbReference type="EMBL" id="GEX38187.1"/>
    </source>
</evidence>
<protein>
    <submittedName>
        <fullName evidence="2">Uncharacterized protein</fullName>
    </submittedName>
</protein>
<name>A0A699HBN7_TANCI</name>
<comment type="caution">
    <text evidence="2">The sequence shown here is derived from an EMBL/GenBank/DDBJ whole genome shotgun (WGS) entry which is preliminary data.</text>
</comment>
<organism evidence="2">
    <name type="scientific">Tanacetum cinerariifolium</name>
    <name type="common">Dalmatian daisy</name>
    <name type="synonym">Chrysanthemum cinerariifolium</name>
    <dbReference type="NCBI Taxonomy" id="118510"/>
    <lineage>
        <taxon>Eukaryota</taxon>
        <taxon>Viridiplantae</taxon>
        <taxon>Streptophyta</taxon>
        <taxon>Embryophyta</taxon>
        <taxon>Tracheophyta</taxon>
        <taxon>Spermatophyta</taxon>
        <taxon>Magnoliopsida</taxon>
        <taxon>eudicotyledons</taxon>
        <taxon>Gunneridae</taxon>
        <taxon>Pentapetalae</taxon>
        <taxon>asterids</taxon>
        <taxon>campanulids</taxon>
        <taxon>Asterales</taxon>
        <taxon>Asteraceae</taxon>
        <taxon>Asteroideae</taxon>
        <taxon>Anthemideae</taxon>
        <taxon>Anthemidinae</taxon>
        <taxon>Tanacetum</taxon>
    </lineage>
</organism>
<dbReference type="AlphaFoldDB" id="A0A699HBN7"/>